<dbReference type="Proteomes" id="UP000708208">
    <property type="component" value="Unassembled WGS sequence"/>
</dbReference>
<keyword evidence="3" id="KW-1185">Reference proteome</keyword>
<evidence type="ECO:0000313" key="3">
    <source>
        <dbReference type="Proteomes" id="UP000708208"/>
    </source>
</evidence>
<feature type="transmembrane region" description="Helical" evidence="1">
    <location>
        <begin position="52"/>
        <end position="73"/>
    </location>
</feature>
<reference evidence="2" key="1">
    <citation type="submission" date="2021-06" db="EMBL/GenBank/DDBJ databases">
        <authorList>
            <person name="Hodson N. C."/>
            <person name="Mongue J. A."/>
            <person name="Jaron S. K."/>
        </authorList>
    </citation>
    <scope>NUCLEOTIDE SEQUENCE</scope>
</reference>
<dbReference type="AlphaFoldDB" id="A0A8J2KQD2"/>
<accession>A0A8J2KQD2</accession>
<protein>
    <submittedName>
        <fullName evidence="2">Uncharacterized protein</fullName>
    </submittedName>
</protein>
<dbReference type="EMBL" id="CAJVCH010501696">
    <property type="protein sequence ID" value="CAG7821153.1"/>
    <property type="molecule type" value="Genomic_DNA"/>
</dbReference>
<proteinExistence type="predicted"/>
<name>A0A8J2KQD2_9HEXA</name>
<gene>
    <name evidence="2" type="ORF">AFUS01_LOCUS31507</name>
</gene>
<evidence type="ECO:0000256" key="1">
    <source>
        <dbReference type="SAM" id="Phobius"/>
    </source>
</evidence>
<comment type="caution">
    <text evidence="2">The sequence shown here is derived from an EMBL/GenBank/DDBJ whole genome shotgun (WGS) entry which is preliminary data.</text>
</comment>
<keyword evidence="1" id="KW-1133">Transmembrane helix</keyword>
<evidence type="ECO:0000313" key="2">
    <source>
        <dbReference type="EMBL" id="CAG7821153.1"/>
    </source>
</evidence>
<sequence length="170" mass="19718">MIHTFFCNHWMQHFNHKNLMHATLCVHPQKLLNIFTSFKRLNNGFIHCTSSLLMPVYKIFFVFGHSLSLFVTIKCHNQIPLPQYLLFPVLSLTFTIVEGPIFTTMGQIRSNSKDSFKSWEYQTSKGWTKAFKSLQPLQLRVGSVYVIQKYTYLVVVLSVSNLTINALLIN</sequence>
<keyword evidence="1" id="KW-0812">Transmembrane</keyword>
<organism evidence="2 3">
    <name type="scientific">Allacma fusca</name>
    <dbReference type="NCBI Taxonomy" id="39272"/>
    <lineage>
        <taxon>Eukaryota</taxon>
        <taxon>Metazoa</taxon>
        <taxon>Ecdysozoa</taxon>
        <taxon>Arthropoda</taxon>
        <taxon>Hexapoda</taxon>
        <taxon>Collembola</taxon>
        <taxon>Symphypleona</taxon>
        <taxon>Sminthuridae</taxon>
        <taxon>Allacma</taxon>
    </lineage>
</organism>
<feature type="transmembrane region" description="Helical" evidence="1">
    <location>
        <begin position="150"/>
        <end position="169"/>
    </location>
</feature>
<feature type="transmembrane region" description="Helical" evidence="1">
    <location>
        <begin position="85"/>
        <end position="108"/>
    </location>
</feature>
<keyword evidence="1" id="KW-0472">Membrane</keyword>